<feature type="region of interest" description="Disordered" evidence="6">
    <location>
        <begin position="963"/>
        <end position="1002"/>
    </location>
</feature>
<dbReference type="InterPro" id="IPR000477">
    <property type="entry name" value="RT_dom"/>
</dbReference>
<evidence type="ECO:0000256" key="5">
    <source>
        <dbReference type="SAM" id="Coils"/>
    </source>
</evidence>
<reference evidence="10" key="3">
    <citation type="journal article" date="2008" name="Nucleic Acids Res.">
        <title>The rice annotation project database (RAP-DB): 2008 update.</title>
        <authorList>
            <consortium name="The rice annotation project (RAP)"/>
        </authorList>
    </citation>
    <scope>GENOME REANNOTATION</scope>
    <source>
        <strain evidence="10">cv. Nipponbare</strain>
    </source>
</reference>
<dbReference type="SMR" id="Q7X8F3"/>
<dbReference type="EMBL" id="AL731595">
    <property type="protein sequence ID" value="CAD40452.2"/>
    <property type="molecule type" value="Genomic_DNA"/>
</dbReference>
<dbReference type="Proteomes" id="UP000000763">
    <property type="component" value="Chromosome 4"/>
</dbReference>
<feature type="compositionally biased region" description="Polar residues" evidence="6">
    <location>
        <begin position="1375"/>
        <end position="1400"/>
    </location>
</feature>
<feature type="compositionally biased region" description="Polar residues" evidence="6">
    <location>
        <begin position="963"/>
        <end position="979"/>
    </location>
</feature>
<keyword evidence="3" id="KW-0862">Zinc</keyword>
<organism evidence="8 10">
    <name type="scientific">Oryza sativa subsp. japonica</name>
    <name type="common">Rice</name>
    <dbReference type="NCBI Taxonomy" id="39947"/>
    <lineage>
        <taxon>Eukaryota</taxon>
        <taxon>Viridiplantae</taxon>
        <taxon>Streptophyta</taxon>
        <taxon>Embryophyta</taxon>
        <taxon>Tracheophyta</taxon>
        <taxon>Spermatophyta</taxon>
        <taxon>Magnoliopsida</taxon>
        <taxon>Liliopsida</taxon>
        <taxon>Poales</taxon>
        <taxon>Poaceae</taxon>
        <taxon>BOP clade</taxon>
        <taxon>Oryzoideae</taxon>
        <taxon>Oryzeae</taxon>
        <taxon>Oryzinae</taxon>
        <taxon>Oryza</taxon>
        <taxon>Oryza sativa</taxon>
    </lineage>
</organism>
<dbReference type="InterPro" id="IPR005162">
    <property type="entry name" value="Retrotrans_gag_dom"/>
</dbReference>
<evidence type="ECO:0000256" key="4">
    <source>
        <dbReference type="PROSITE-ProRule" id="PRU00325"/>
    </source>
</evidence>
<dbReference type="InterPro" id="IPR007527">
    <property type="entry name" value="Znf_SWIM"/>
</dbReference>
<feature type="compositionally biased region" description="Pro residues" evidence="6">
    <location>
        <begin position="771"/>
        <end position="780"/>
    </location>
</feature>
<reference evidence="10" key="2">
    <citation type="journal article" date="2005" name="Nature">
        <title>The map-based sequence of the rice genome.</title>
        <authorList>
            <consortium name="International rice genome sequencing project (IRGSP)"/>
            <person name="Matsumoto T."/>
            <person name="Wu J."/>
            <person name="Kanamori H."/>
            <person name="Katayose Y."/>
            <person name="Fujisawa M."/>
            <person name="Namiki N."/>
            <person name="Mizuno H."/>
            <person name="Yamamoto K."/>
            <person name="Antonio B.A."/>
            <person name="Baba T."/>
            <person name="Sakata K."/>
            <person name="Nagamura Y."/>
            <person name="Aoki H."/>
            <person name="Arikawa K."/>
            <person name="Arita K."/>
            <person name="Bito T."/>
            <person name="Chiden Y."/>
            <person name="Fujitsuka N."/>
            <person name="Fukunaka R."/>
            <person name="Hamada M."/>
            <person name="Harada C."/>
            <person name="Hayashi A."/>
            <person name="Hijishita S."/>
            <person name="Honda M."/>
            <person name="Hosokawa S."/>
            <person name="Ichikawa Y."/>
            <person name="Idonuma A."/>
            <person name="Iijima M."/>
            <person name="Ikeda M."/>
            <person name="Ikeno M."/>
            <person name="Ito K."/>
            <person name="Ito S."/>
            <person name="Ito T."/>
            <person name="Ito Y."/>
            <person name="Ito Y."/>
            <person name="Iwabuchi A."/>
            <person name="Kamiya K."/>
            <person name="Karasawa W."/>
            <person name="Kurita K."/>
            <person name="Katagiri S."/>
            <person name="Kikuta A."/>
            <person name="Kobayashi H."/>
            <person name="Kobayashi N."/>
            <person name="Machita K."/>
            <person name="Maehara T."/>
            <person name="Masukawa M."/>
            <person name="Mizubayashi T."/>
            <person name="Mukai Y."/>
            <person name="Nagasaki H."/>
            <person name="Nagata Y."/>
            <person name="Naito S."/>
            <person name="Nakashima M."/>
            <person name="Nakama Y."/>
            <person name="Nakamichi Y."/>
            <person name="Nakamura M."/>
            <person name="Meguro A."/>
            <person name="Negishi M."/>
            <person name="Ohta I."/>
            <person name="Ohta T."/>
            <person name="Okamoto M."/>
            <person name="Ono N."/>
            <person name="Saji S."/>
            <person name="Sakaguchi M."/>
            <person name="Sakai K."/>
            <person name="Shibata M."/>
            <person name="Shimokawa T."/>
            <person name="Song J."/>
            <person name="Takazaki Y."/>
            <person name="Terasawa K."/>
            <person name="Tsugane M."/>
            <person name="Tsuji K."/>
            <person name="Ueda S."/>
            <person name="Waki K."/>
            <person name="Yamagata H."/>
            <person name="Yamamoto M."/>
            <person name="Yamamoto S."/>
            <person name="Yamane H."/>
            <person name="Yoshiki S."/>
            <person name="Yoshihara R."/>
            <person name="Yukawa K."/>
            <person name="Zhong H."/>
            <person name="Yano M."/>
            <person name="Yuan Q."/>
            <person name="Ouyang S."/>
            <person name="Liu J."/>
            <person name="Jones K.M."/>
            <person name="Gansberger K."/>
            <person name="Moffat K."/>
            <person name="Hill J."/>
            <person name="Bera J."/>
            <person name="Fadrosh D."/>
            <person name="Jin S."/>
            <person name="Johri S."/>
            <person name="Kim M."/>
            <person name="Overton L."/>
            <person name="Reardon M."/>
            <person name="Tsitrin T."/>
            <person name="Vuong H."/>
            <person name="Weaver B."/>
            <person name="Ciecko A."/>
            <person name="Tallon L."/>
            <person name="Jackson J."/>
            <person name="Pai G."/>
            <person name="Aken S.V."/>
            <person name="Utterback T."/>
            <person name="Reidmuller S."/>
            <person name="Feldblyum T."/>
            <person name="Hsiao J."/>
            <person name="Zismann V."/>
            <person name="Iobst S."/>
            <person name="de Vazeille A.R."/>
            <person name="Buell C.R."/>
            <person name="Ying K."/>
            <person name="Li Y."/>
            <person name="Lu T."/>
            <person name="Huang Y."/>
            <person name="Zhao Q."/>
            <person name="Feng Q."/>
            <person name="Zhang L."/>
            <person name="Zhu J."/>
            <person name="Weng Q."/>
            <person name="Mu J."/>
            <person name="Lu Y."/>
            <person name="Fan D."/>
            <person name="Liu Y."/>
            <person name="Guan J."/>
            <person name="Zhang Y."/>
            <person name="Yu S."/>
            <person name="Liu X."/>
            <person name="Zhang Y."/>
            <person name="Hong G."/>
            <person name="Han B."/>
            <person name="Choisne N."/>
            <person name="Demange N."/>
            <person name="Orjeda G."/>
            <person name="Samain S."/>
            <person name="Cattolico L."/>
            <person name="Pelletier E."/>
            <person name="Couloux A."/>
            <person name="Segurens B."/>
            <person name="Wincker P."/>
            <person name="D'Hont A."/>
            <person name="Scarpelli C."/>
            <person name="Weissenbach J."/>
            <person name="Salanoubat M."/>
            <person name="Quetier F."/>
            <person name="Yu Y."/>
            <person name="Kim H.R."/>
            <person name="Rambo T."/>
            <person name="Currie J."/>
            <person name="Collura K."/>
            <person name="Luo M."/>
            <person name="Yang T."/>
            <person name="Ammiraju J.S.S."/>
            <person name="Engler F."/>
            <person name="Soderlund C."/>
            <person name="Wing R.A."/>
            <person name="Palmer L.E."/>
            <person name="de la Bastide M."/>
            <person name="Spiegel L."/>
            <person name="Nascimento L."/>
            <person name="Zutavern T."/>
            <person name="O'Shaughnessy A."/>
            <person name="Dike S."/>
            <person name="Dedhia N."/>
            <person name="Preston R."/>
            <person name="Balija V."/>
            <person name="McCombie W.R."/>
            <person name="Chow T."/>
            <person name="Chen H."/>
            <person name="Chung M."/>
            <person name="Chen C."/>
            <person name="Shaw J."/>
            <person name="Wu H."/>
            <person name="Hsiao K."/>
            <person name="Chao Y."/>
            <person name="Chu M."/>
            <person name="Cheng C."/>
            <person name="Hour A."/>
            <person name="Lee P."/>
            <person name="Lin S."/>
            <person name="Lin Y."/>
            <person name="Liou J."/>
            <person name="Liu S."/>
            <person name="Hsing Y."/>
            <person name="Raghuvanshi S."/>
            <person name="Mohanty A."/>
            <person name="Bharti A.K."/>
            <person name="Gaur A."/>
            <person name="Gupta V."/>
            <person name="Kumar D."/>
            <person name="Ravi V."/>
            <person name="Vij S."/>
            <person name="Kapur A."/>
            <person name="Khurana P."/>
            <person name="Khurana P."/>
            <person name="Khurana J.P."/>
            <person name="Tyagi A.K."/>
            <person name="Gaikwad K."/>
            <person name="Singh A."/>
            <person name="Dalal V."/>
            <person name="Srivastava S."/>
            <person name="Dixit A."/>
            <person name="Pal A.K."/>
            <person name="Ghazi I.A."/>
            <person name="Yadav M."/>
            <person name="Pandit A."/>
            <person name="Bhargava A."/>
            <person name="Sureshbabu K."/>
            <person name="Batra K."/>
            <person name="Sharma T.R."/>
            <person name="Mohapatra T."/>
            <person name="Singh N.K."/>
            <person name="Messing J."/>
            <person name="Nelson A.B."/>
            <person name="Fuks G."/>
            <person name="Kavchok S."/>
            <person name="Keizer G."/>
            <person name="Linton E."/>
            <person name="Llaca V."/>
            <person name="Song R."/>
            <person name="Tanyolac B."/>
            <person name="Young S."/>
            <person name="Ho-Il K."/>
            <person name="Hahn J.H."/>
            <person name="Sangsakoo G."/>
            <person name="Vanavichit A."/>
            <person name="de Mattos Luiz.A.T."/>
            <person name="Zimmer P.D."/>
            <person name="Malone G."/>
            <person name="Dellagostin O."/>
            <person name="de Oliveira A.C."/>
            <person name="Bevan M."/>
            <person name="Bancroft I."/>
            <person name="Minx P."/>
            <person name="Cordum H."/>
            <person name="Wilson R."/>
            <person name="Cheng Z."/>
            <person name="Jin W."/>
            <person name="Jiang J."/>
            <person name="Leong S.A."/>
            <person name="Iwama H."/>
            <person name="Gojobori T."/>
            <person name="Itoh T."/>
            <person name="Niimura Y."/>
            <person name="Fujii Y."/>
            <person name="Habara T."/>
            <person name="Sakai H."/>
            <person name="Sato Y."/>
            <person name="Wilson G."/>
            <person name="Kumar K."/>
            <person name="McCouch S."/>
            <person name="Juretic N."/>
            <person name="Hoen D."/>
            <person name="Wright S."/>
            <person name="Bruskiewich R."/>
            <person name="Bureau T."/>
            <person name="Miyao A."/>
            <person name="Hirochika H."/>
            <person name="Nishikawa T."/>
            <person name="Kadowaki K."/>
            <person name="Sugiura M."/>
            <person name="Burr B."/>
            <person name="Sasaki T."/>
        </authorList>
    </citation>
    <scope>NUCLEOTIDE SEQUENCE [LARGE SCALE GENOMIC DNA]</scope>
    <source>
        <strain evidence="10">cv. Nipponbare</strain>
    </source>
</reference>
<evidence type="ECO:0000256" key="3">
    <source>
        <dbReference type="ARBA" id="ARBA00022833"/>
    </source>
</evidence>
<dbReference type="InterPro" id="IPR043502">
    <property type="entry name" value="DNA/RNA_pol_sf"/>
</dbReference>
<evidence type="ECO:0000313" key="8">
    <source>
        <dbReference type="EMBL" id="CAD40359.2"/>
    </source>
</evidence>
<dbReference type="SUPFAM" id="SSF56672">
    <property type="entry name" value="DNA/RNA polymerases"/>
    <property type="match status" value="1"/>
</dbReference>
<dbReference type="Pfam" id="PF10551">
    <property type="entry name" value="MULE"/>
    <property type="match status" value="1"/>
</dbReference>
<dbReference type="Pfam" id="PF17919">
    <property type="entry name" value="RT_RNaseH_2"/>
    <property type="match status" value="1"/>
</dbReference>
<evidence type="ECO:0000256" key="6">
    <source>
        <dbReference type="SAM" id="MobiDB-lite"/>
    </source>
</evidence>
<dbReference type="PANTHER" id="PTHR47718:SF13">
    <property type="entry name" value="OS09G0290500 PROTEIN"/>
    <property type="match status" value="1"/>
</dbReference>
<dbReference type="CDD" id="cd01647">
    <property type="entry name" value="RT_LTR"/>
    <property type="match status" value="1"/>
</dbReference>
<dbReference type="InterPro" id="IPR019557">
    <property type="entry name" value="AminoTfrase-like_pln_mobile"/>
</dbReference>
<feature type="domain" description="SWIM-type" evidence="7">
    <location>
        <begin position="414"/>
        <end position="453"/>
    </location>
</feature>
<keyword evidence="2 4" id="KW-0863">Zinc-finger</keyword>
<dbReference type="Gene3D" id="3.30.70.270">
    <property type="match status" value="2"/>
</dbReference>
<name>Q7X8F3_ORYSJ</name>
<dbReference type="GO" id="GO:0008270">
    <property type="term" value="F:zinc ion binding"/>
    <property type="evidence" value="ECO:0007669"/>
    <property type="project" value="UniProtKB-KW"/>
</dbReference>
<dbReference type="InterPro" id="IPR004330">
    <property type="entry name" value="FAR1_DNA_bnd_dom"/>
</dbReference>
<reference evidence="8" key="1">
    <citation type="journal article" date="2002" name="Nature">
        <title>Sequence and analysis of rice chromosome 4.</title>
        <authorList>
            <person name="Feng Q."/>
            <person name="Zhang Y."/>
            <person name="Hao P."/>
            <person name="Wang S."/>
            <person name="Fu G."/>
            <person name="Huang Y."/>
            <person name="Li Y."/>
            <person name="Zhu J."/>
            <person name="Liu Y."/>
            <person name="Hu X."/>
            <person name="Jia P."/>
            <person name="Zhang Y."/>
            <person name="Zhao Q."/>
            <person name="Ying K."/>
            <person name="Yu S."/>
            <person name="Tang Y."/>
            <person name="Weng Q."/>
            <person name="Zhang L."/>
            <person name="Lu Y."/>
            <person name="Mu J."/>
            <person name="Lu Y."/>
            <person name="Zhang L.S."/>
            <person name="Yu Z."/>
            <person name="Fan D."/>
            <person name="Liu X."/>
            <person name="Lu T."/>
            <person name="Li C."/>
            <person name="Wu Y."/>
            <person name="Sun T."/>
            <person name="Lei H."/>
            <person name="Li T."/>
            <person name="Hu H."/>
            <person name="Guan J."/>
            <person name="Wu M."/>
            <person name="Zhang R."/>
            <person name="Zhou B."/>
            <person name="Chen Z."/>
            <person name="Chen L."/>
            <person name="Jin Z."/>
            <person name="Wang R."/>
            <person name="Yin H."/>
            <person name="Cai Z."/>
            <person name="Ren S."/>
            <person name="Lv G."/>
            <person name="Gu W."/>
            <person name="Zhu G."/>
            <person name="Tu Y."/>
            <person name="Jia J."/>
            <person name="Zhang Y."/>
            <person name="Chen J."/>
            <person name="Kang H."/>
            <person name="Chen X."/>
            <person name="Shao C."/>
            <person name="Sun Y."/>
            <person name="Hu Q."/>
            <person name="Zhang X."/>
            <person name="Zhang W."/>
            <person name="Wang L."/>
            <person name="Ding C."/>
            <person name="Sheng H."/>
            <person name="Gu J."/>
            <person name="Chen S."/>
            <person name="Ni L."/>
            <person name="Zhu F."/>
            <person name="Chen W."/>
            <person name="Lan L."/>
            <person name="Lai Y."/>
            <person name="Cheng Z."/>
            <person name="Gu M."/>
            <person name="Jiang J."/>
            <person name="Li J."/>
            <person name="Hong G."/>
            <person name="Xue Y."/>
            <person name="Han B."/>
        </authorList>
    </citation>
    <scope>NUCLEOTIDE SEQUENCE</scope>
</reference>
<dbReference type="InterPro" id="IPR041577">
    <property type="entry name" value="RT_RNaseH_2"/>
</dbReference>
<evidence type="ECO:0000313" key="9">
    <source>
        <dbReference type="EMBL" id="CAD40452.2"/>
    </source>
</evidence>
<dbReference type="Pfam" id="PF04434">
    <property type="entry name" value="SWIM"/>
    <property type="match status" value="1"/>
</dbReference>
<evidence type="ECO:0000256" key="1">
    <source>
        <dbReference type="ARBA" id="ARBA00022723"/>
    </source>
</evidence>
<dbReference type="Pfam" id="PF03732">
    <property type="entry name" value="Retrotrans_gag"/>
    <property type="match status" value="1"/>
</dbReference>
<dbReference type="InterPro" id="IPR006564">
    <property type="entry name" value="Znf_PMZ"/>
</dbReference>
<dbReference type="Gene3D" id="3.10.10.10">
    <property type="entry name" value="HIV Type 1 Reverse Transcriptase, subunit A, domain 1"/>
    <property type="match status" value="1"/>
</dbReference>
<proteinExistence type="predicted"/>
<dbReference type="Pfam" id="PF00078">
    <property type="entry name" value="RVT_1"/>
    <property type="match status" value="1"/>
</dbReference>
<evidence type="ECO:0000259" key="7">
    <source>
        <dbReference type="PROSITE" id="PS50966"/>
    </source>
</evidence>
<keyword evidence="5" id="KW-0175">Coiled coil</keyword>
<feature type="compositionally biased region" description="Basic and acidic residues" evidence="6">
    <location>
        <begin position="713"/>
        <end position="744"/>
    </location>
</feature>
<dbReference type="CDD" id="cd00303">
    <property type="entry name" value="retropepsin_like"/>
    <property type="match status" value="1"/>
</dbReference>
<dbReference type="SMART" id="SM00575">
    <property type="entry name" value="ZnF_PMZ"/>
    <property type="match status" value="1"/>
</dbReference>
<dbReference type="PANTHER" id="PTHR47718">
    <property type="entry name" value="OS01G0519700 PROTEIN"/>
    <property type="match status" value="1"/>
</dbReference>
<accession>Q7X8F3</accession>
<feature type="region of interest" description="Disordered" evidence="6">
    <location>
        <begin position="711"/>
        <end position="792"/>
    </location>
</feature>
<dbReference type="InterPro" id="IPR018289">
    <property type="entry name" value="MULE_transposase_dom"/>
</dbReference>
<keyword evidence="1" id="KW-0479">Metal-binding</keyword>
<sequence length="2074" mass="232080">MDEDEVSLEEMEEYNLVASKLFRSEEDGYKFYNEYARCKGFSIRRDKVKRFSGYRTLKNFERTNRKREPRALTHCGCKAMLEIELNGETGMWFVSGFEARHSHRLANPDLVAFLRSHREVNDAQKAEAVELGVGGLRTCQIITYHVNRYSLPFVPFVGANHHRSTIIFGCGILSNESVSSYVWLLQTLLEAMHQKHPKSLITDGDASMAKAITKVMPNTDHRLCSWHIEENMKCHLRRQKLADFKKFLYDAMDVDDFERCWVEYKAKYGFNENNLWISMMYELRKKWSTAYMKGTRFLGMRSNQRSESLNSRLHRHLDRKMSLVDLVEHYEFCLSRIRRNEAVLDARASQSVSFTTICADPLEKSAARIYMPAMFKKVWAEIRKLYEWEVFNVARQDGAGVFTVASKDNNVVQVHVWCTFEEQSMNSANCDCKKLECDGIPCSHVCAVLKFLGVGTIPHCCVMTTQICSIHALYDLIATFSVPQREAVHKCGFGGLLKIHRINVHRILCMWIANQFDTKAEAFKIQGSYLSLTNRDAEHLLDLPSQGEEIFEPPQTKNRDLFDEFKTTSKQGAHIKLSLQEYFQTNKGIHDDNFIHRFVLFVIGVFLCPTTQRYVSSAYLNLVEDVNAISAINWTSLNLNHLMKSIKNISTIKGVNLEGNLPLLRLWYWEKLRADNLDPTIDYTMRDKPLIQYWDKHKAKKRYKIDTTYDYAGADHGDSERNHSERMPPKRVVKEKVVRRKESDAGPDMAAEEGAEPSASVAEDREAQAPSQPPSDPAPSQPSSAPATSVQVPNTADVAKAAAAARALQTRAEILSTNQLVVPQAAPSQPTAPTALTVVQAQISLDPEAQAEADIEAMRQNMTRLQDMLRQMQEQQQAYETTRRTKATSAPILQYSAGYAPPQVQPQVVTQSSPPLAAQPPVYFAGQHQPPGQAPQSVAEGASALQAQLQAFLQQLNQSHYISSTTPSAHPVGNTSQGAPNWLPPIQPGSGPSPSSQGPQFDFVNTVQVPTVQQQVPTPGFGTNQAPIQAAMMWSQPIFDPSMAAQQVQPVGAGQSNATAQLYAQAAISPFATPYPQQGAVNRAGGEKGLPLSGGIKTRPIPPQFKFPPVPRYSGETDPKEFLSIYESAIEAAHGDENTKAKVIHLALDGIARSWYFNLPANSIYSWEQLRDVFVLNFRGTYEEPKTQQHLLGIRQRPGESIRENMRRFSQARCQVQDITEASVINAASAGLLEDELTRKIVNKEPQTLEHPLRIIDGFARGEEDSKRRQAIQAEYDKASVAAAQAQAQVQIAEPPPLSVRQSQPAIQGQPPRQGQAPMTWRKFRTDRAGKAVMAVEEVQALRKEFDTQQASNHQQPARKKVRKDLYCAFHGRSSHTTEQCRNIRQRGNVQDPRPQQGTTVEAPREAVQEQTTPAKQRQDTQRRRKMQIRMVHSITSAGEGAPQYVNQLISFGPEDAEGVLFPHQDPLVISAEIAGFEVRRILVDGGSSADVIYAEAYAKMGLPTQALTPALTSLRGFSGEAVQVLGQALLLIAFGSGENRREEQILFDVVNIPYNYNAIFGRATLNKLEAISHHNYLKLKMPGPTGVIVVKGLQPSAASKCDLAIINRAVHNVKTEPHERPKHTPKPTPHGKVTKVQINDADPTKLVSLGGDMGEEEVESILEVLKKNIDIFAWSPDEVGGVPADLIMHHLAVKPNIKPRKQKLRKMSADRQEATKTEVQKLLRAGVIQEIDHPEWLANPVLVRKSNGKWRMCVDFTDLNKACPKHDFPLPRIDQLVDLTAGCELMSFLDAYSGYHQIHMNPLDIPKTSFITPFGTFCHLRMPFGLRNAGATFARLVYKVLGKQLGRNVEAYVDDIVVKSRKAFDHAIDLQETFDNLCVAGIKLNPEKCVFSVRVGKLLGFLVSETGIEANPEKIDAIQQMKPPSSIHEVQKLAGRIAALSRFLSKAVERGLPFFKTLRDARKFNWTPECQAAFDELKQHLQSPPVLISPPRGSELLLYLAASPVAVSAALVQKTESRQKSVYFVSEALQGAQTRYIEMEKLAYALSRPEFLSKIPNAYMCVNPRPGISRGTQ</sequence>
<gene>
    <name evidence="9" type="ORF">OSJNBa0041M21.10</name>
    <name evidence="8" type="ORF">OSJNBa0093P23.5</name>
</gene>
<evidence type="ECO:0000256" key="2">
    <source>
        <dbReference type="ARBA" id="ARBA00022771"/>
    </source>
</evidence>
<dbReference type="InterPro" id="IPR021109">
    <property type="entry name" value="Peptidase_aspartic_dom_sf"/>
</dbReference>
<protein>
    <submittedName>
        <fullName evidence="9">OSJNBa0041M21.10 protein</fullName>
    </submittedName>
    <submittedName>
        <fullName evidence="8">OSJNBa0093P23.5 protein</fullName>
    </submittedName>
</protein>
<dbReference type="EMBL" id="AL731622">
    <property type="protein sequence ID" value="CAD40359.2"/>
    <property type="molecule type" value="Genomic_DNA"/>
</dbReference>
<feature type="region of interest" description="Disordered" evidence="6">
    <location>
        <begin position="1375"/>
        <end position="1426"/>
    </location>
</feature>
<dbReference type="Pfam" id="PF10536">
    <property type="entry name" value="PMD"/>
    <property type="match status" value="1"/>
</dbReference>
<feature type="coiled-coil region" evidence="5">
    <location>
        <begin position="848"/>
        <end position="885"/>
    </location>
</feature>
<dbReference type="Gene3D" id="2.40.70.10">
    <property type="entry name" value="Acid Proteases"/>
    <property type="match status" value="1"/>
</dbReference>
<dbReference type="PROSITE" id="PS50966">
    <property type="entry name" value="ZF_SWIM"/>
    <property type="match status" value="1"/>
</dbReference>
<feature type="compositionally biased region" description="Low complexity" evidence="6">
    <location>
        <begin position="988"/>
        <end position="1002"/>
    </location>
</feature>
<dbReference type="InterPro" id="IPR043128">
    <property type="entry name" value="Rev_trsase/Diguanyl_cyclase"/>
</dbReference>
<evidence type="ECO:0000313" key="10">
    <source>
        <dbReference type="Proteomes" id="UP000000763"/>
    </source>
</evidence>
<dbReference type="Pfam" id="PF03101">
    <property type="entry name" value="FAR1"/>
    <property type="match status" value="1"/>
</dbReference>